<dbReference type="InterPro" id="IPR015377">
    <property type="entry name" value="Fumarylacetoacetase_N"/>
</dbReference>
<proteinExistence type="predicted"/>
<dbReference type="AlphaFoldDB" id="A0A1L3ZVQ9"/>
<comment type="pathway">
    <text evidence="3">Amino-acid degradation; L-phenylalanine degradation; acetoacetate and fumarate from L-phenylalanine: step 6/6.</text>
</comment>
<evidence type="ECO:0000259" key="16">
    <source>
        <dbReference type="Pfam" id="PF09298"/>
    </source>
</evidence>
<dbReference type="GO" id="GO:1902000">
    <property type="term" value="P:homogentisate catabolic process"/>
    <property type="evidence" value="ECO:0007669"/>
    <property type="project" value="TreeGrafter"/>
</dbReference>
<dbReference type="GO" id="GO:0046872">
    <property type="term" value="F:metal ion binding"/>
    <property type="evidence" value="ECO:0007669"/>
    <property type="project" value="UniProtKB-KW"/>
</dbReference>
<feature type="domain" description="Fumarylacetoacetase N-terminal" evidence="16">
    <location>
        <begin position="29"/>
        <end position="128"/>
    </location>
</feature>
<feature type="binding site" evidence="13">
    <location>
        <position position="208"/>
    </location>
    <ligand>
        <name>Ca(2+)</name>
        <dbReference type="ChEBI" id="CHEBI:29108"/>
    </ligand>
</feature>
<dbReference type="OrthoDB" id="3766879at2"/>
<dbReference type="GO" id="GO:0006559">
    <property type="term" value="P:L-phenylalanine catabolic process"/>
    <property type="evidence" value="ECO:0007669"/>
    <property type="project" value="UniProtKB-UniPathway"/>
</dbReference>
<organism evidence="17 18">
    <name type="scientific">Tardibacter chloracetimidivorans</name>
    <dbReference type="NCBI Taxonomy" id="1921510"/>
    <lineage>
        <taxon>Bacteria</taxon>
        <taxon>Pseudomonadati</taxon>
        <taxon>Pseudomonadota</taxon>
        <taxon>Alphaproteobacteria</taxon>
        <taxon>Sphingomonadales</taxon>
        <taxon>Sphingomonadaceae</taxon>
        <taxon>Tardibacter</taxon>
    </lineage>
</organism>
<feature type="binding site" evidence="13">
    <location>
        <position position="206"/>
    </location>
    <ligand>
        <name>Ca(2+)</name>
        <dbReference type="ChEBI" id="CHEBI:29108"/>
    </ligand>
</feature>
<keyword evidence="10" id="KW-0585">Phenylalanine catabolism</keyword>
<dbReference type="Pfam" id="PF01557">
    <property type="entry name" value="FAA_hydrolase"/>
    <property type="match status" value="1"/>
</dbReference>
<feature type="binding site" evidence="13">
    <location>
        <position position="240"/>
    </location>
    <ligand>
        <name>Ca(2+)</name>
        <dbReference type="ChEBI" id="CHEBI:29108"/>
    </ligand>
</feature>
<dbReference type="Pfam" id="PF09298">
    <property type="entry name" value="FAA_hydrolase_N"/>
    <property type="match status" value="1"/>
</dbReference>
<reference evidence="18" key="1">
    <citation type="submission" date="2016-11" db="EMBL/GenBank/DDBJ databases">
        <title>Complete Genome Sequence of alachlor-degrading Sphingomonas sp. strain JJ-A5.</title>
        <authorList>
            <person name="Lee H."/>
            <person name="Ka J.-O."/>
        </authorList>
    </citation>
    <scope>NUCLEOTIDE SEQUENCE [LARGE SCALE GENOMIC DNA]</scope>
    <source>
        <strain evidence="18">JJ-A5</strain>
    </source>
</reference>
<feature type="binding site" evidence="13">
    <location>
        <position position="136"/>
    </location>
    <ligand>
        <name>Ca(2+)</name>
        <dbReference type="ChEBI" id="CHEBI:29108"/>
    </ligand>
</feature>
<evidence type="ECO:0000256" key="3">
    <source>
        <dbReference type="ARBA" id="ARBA00004782"/>
    </source>
</evidence>
<keyword evidence="9" id="KW-0828">Tyrosine catabolism</keyword>
<dbReference type="SUPFAM" id="SSF63433">
    <property type="entry name" value="Fumarylacetoacetate hydrolase, FAH, N-terminal domain"/>
    <property type="match status" value="1"/>
</dbReference>
<dbReference type="EMBL" id="CP018221">
    <property type="protein sequence ID" value="API59718.1"/>
    <property type="molecule type" value="Genomic_DNA"/>
</dbReference>
<comment type="cofactor">
    <cofactor evidence="2 13">
        <name>Mg(2+)</name>
        <dbReference type="ChEBI" id="CHEBI:18420"/>
    </cofactor>
</comment>
<dbReference type="GO" id="GO:0006572">
    <property type="term" value="P:L-tyrosine catabolic process"/>
    <property type="evidence" value="ECO:0007669"/>
    <property type="project" value="UniProtKB-KW"/>
</dbReference>
<evidence type="ECO:0000256" key="8">
    <source>
        <dbReference type="ARBA" id="ARBA00022842"/>
    </source>
</evidence>
<dbReference type="Gene3D" id="3.90.850.10">
    <property type="entry name" value="Fumarylacetoacetase-like, C-terminal domain"/>
    <property type="match status" value="1"/>
</dbReference>
<evidence type="ECO:0000256" key="11">
    <source>
        <dbReference type="PIRSR" id="PIRSR605959-1"/>
    </source>
</evidence>
<evidence type="ECO:0000313" key="17">
    <source>
        <dbReference type="EMBL" id="API59718.1"/>
    </source>
</evidence>
<evidence type="ECO:0000256" key="2">
    <source>
        <dbReference type="ARBA" id="ARBA00001946"/>
    </source>
</evidence>
<feature type="domain" description="Fumarylacetoacetase-like C-terminal" evidence="15">
    <location>
        <begin position="143"/>
        <end position="430"/>
    </location>
</feature>
<evidence type="ECO:0000313" key="18">
    <source>
        <dbReference type="Proteomes" id="UP000182063"/>
    </source>
</evidence>
<feature type="compositionally biased region" description="Basic and acidic residues" evidence="14">
    <location>
        <begin position="1"/>
        <end position="15"/>
    </location>
</feature>
<dbReference type="InterPro" id="IPR005959">
    <property type="entry name" value="Fumarylacetoacetase"/>
</dbReference>
<keyword evidence="7 13" id="KW-0106">Calcium</keyword>
<feature type="binding site" evidence="12">
    <location>
        <position position="138"/>
    </location>
    <ligand>
        <name>substrate</name>
    </ligand>
</feature>
<keyword evidence="18" id="KW-1185">Reference proteome</keyword>
<keyword evidence="5 13" id="KW-0479">Metal-binding</keyword>
<keyword evidence="8 13" id="KW-0460">Magnesium</keyword>
<dbReference type="InterPro" id="IPR011234">
    <property type="entry name" value="Fumarylacetoacetase-like_C"/>
</dbReference>
<evidence type="ECO:0000256" key="1">
    <source>
        <dbReference type="ARBA" id="ARBA00001913"/>
    </source>
</evidence>
<evidence type="ECO:0000259" key="15">
    <source>
        <dbReference type="Pfam" id="PF01557"/>
    </source>
</evidence>
<feature type="active site" description="Proton acceptor" evidence="11">
    <location>
        <position position="143"/>
    </location>
</feature>
<dbReference type="SUPFAM" id="SSF56529">
    <property type="entry name" value="FAH"/>
    <property type="match status" value="1"/>
</dbReference>
<protein>
    <recommendedName>
        <fullName evidence="4">fumarylacetoacetase</fullName>
        <ecNumber evidence="4">3.7.1.2</ecNumber>
    </recommendedName>
</protein>
<evidence type="ECO:0000256" key="6">
    <source>
        <dbReference type="ARBA" id="ARBA00022801"/>
    </source>
</evidence>
<evidence type="ECO:0000256" key="14">
    <source>
        <dbReference type="SAM" id="MobiDB-lite"/>
    </source>
</evidence>
<sequence>MMPIDATHEPSRKSWVESANSPDTDFPIQNLPLGIFSRDGIDRRPGVAIGAHILDLRTLDAASLLPEDLSLLLKGGDLDPLLAAGVDYIGRLRIIVGDLLDARCDPAVRAAIPQDALVPMDEAQMHLPSSVRSYTDFFVGIHHAEEAGRIFKLNPLLPRSYASMPLGYNGRASSVRISGEGVRRPLGQRLIDDRPEFGASRWLDFELELGMFVAGANALGEPVLIGEAEQRMAGFCLLNDWSARDIQFWETAPLGPFNGKGFSTTISPWIVTQQAMAPFRTALMDRIADQPHPPAYLIDADDQANGGLSIRLEAHLSTAAMREAGDEPVKIVGTDARYLYWTFAQMITHQSCGGTNLCPGDLVGSGTISGPNREMFGSMFELCNMGELPLTLPNGETRTFLEDGDEVSFSARCERAGFAPLGFGSCTGRIVSALPL</sequence>
<dbReference type="InterPro" id="IPR036462">
    <property type="entry name" value="Fumarylacetoacetase_N_sf"/>
</dbReference>
<evidence type="ECO:0000256" key="13">
    <source>
        <dbReference type="PIRSR" id="PIRSR605959-3"/>
    </source>
</evidence>
<dbReference type="Proteomes" id="UP000182063">
    <property type="component" value="Chromosome"/>
</dbReference>
<dbReference type="RefSeq" id="WP_072597503.1">
    <property type="nucleotide sequence ID" value="NZ_CP018221.1"/>
</dbReference>
<feature type="binding site" evidence="13">
    <location>
        <position position="264"/>
    </location>
    <ligand>
        <name>Mg(2+)</name>
        <dbReference type="ChEBI" id="CHEBI:18420"/>
    </ligand>
</feature>
<feature type="binding site" evidence="13">
    <location>
        <position position="240"/>
    </location>
    <ligand>
        <name>Mg(2+)</name>
        <dbReference type="ChEBI" id="CHEBI:18420"/>
    </ligand>
</feature>
<evidence type="ECO:0000256" key="5">
    <source>
        <dbReference type="ARBA" id="ARBA00022723"/>
    </source>
</evidence>
<dbReference type="PANTHER" id="PTHR43069:SF2">
    <property type="entry name" value="FUMARYLACETOACETASE"/>
    <property type="match status" value="1"/>
</dbReference>
<evidence type="ECO:0000256" key="4">
    <source>
        <dbReference type="ARBA" id="ARBA00012094"/>
    </source>
</evidence>
<dbReference type="STRING" id="1921510.BSL82_10640"/>
<feature type="binding site" evidence="12">
    <location>
        <position position="247"/>
    </location>
    <ligand>
        <name>substrate</name>
    </ligand>
</feature>
<dbReference type="UniPathway" id="UPA00139">
    <property type="reaction ID" value="UER00341"/>
</dbReference>
<evidence type="ECO:0000256" key="12">
    <source>
        <dbReference type="PIRSR" id="PIRSR605959-2"/>
    </source>
</evidence>
<comment type="cofactor">
    <cofactor evidence="1 13">
        <name>Ca(2+)</name>
        <dbReference type="ChEBI" id="CHEBI:29108"/>
    </cofactor>
</comment>
<dbReference type="InterPro" id="IPR036663">
    <property type="entry name" value="Fumarylacetoacetase_C_sf"/>
</dbReference>
<dbReference type="Gene3D" id="2.30.30.230">
    <property type="entry name" value="Fumarylacetoacetase, N-terminal domain"/>
    <property type="match status" value="1"/>
</dbReference>
<dbReference type="EC" id="3.7.1.2" evidence="4"/>
<dbReference type="KEGG" id="sphj:BSL82_10640"/>
<accession>A0A1L3ZVQ9</accession>
<evidence type="ECO:0000256" key="7">
    <source>
        <dbReference type="ARBA" id="ARBA00022837"/>
    </source>
</evidence>
<dbReference type="PANTHER" id="PTHR43069">
    <property type="entry name" value="FUMARYLACETOACETASE"/>
    <property type="match status" value="1"/>
</dbReference>
<keyword evidence="6" id="KW-0378">Hydrolase</keyword>
<evidence type="ECO:0000256" key="9">
    <source>
        <dbReference type="ARBA" id="ARBA00022878"/>
    </source>
</evidence>
<dbReference type="GO" id="GO:0004334">
    <property type="term" value="F:fumarylacetoacetase activity"/>
    <property type="evidence" value="ECO:0007669"/>
    <property type="project" value="UniProtKB-EC"/>
</dbReference>
<feature type="binding site" evidence="13">
    <location>
        <position position="260"/>
    </location>
    <ligand>
        <name>Mg(2+)</name>
        <dbReference type="ChEBI" id="CHEBI:18420"/>
    </ligand>
</feature>
<dbReference type="NCBIfam" id="TIGR01266">
    <property type="entry name" value="fum_ac_acetase"/>
    <property type="match status" value="1"/>
</dbReference>
<gene>
    <name evidence="17" type="ORF">BSL82_10640</name>
</gene>
<evidence type="ECO:0000256" key="10">
    <source>
        <dbReference type="ARBA" id="ARBA00023232"/>
    </source>
</evidence>
<name>A0A1L3ZVQ9_9SPHN</name>
<feature type="region of interest" description="Disordered" evidence="14">
    <location>
        <begin position="1"/>
        <end position="23"/>
    </location>
</feature>
<feature type="binding site" evidence="12">
    <location>
        <position position="367"/>
    </location>
    <ligand>
        <name>substrate</name>
    </ligand>
</feature>